<evidence type="ECO:0000313" key="2">
    <source>
        <dbReference type="WBParaSite" id="RSKR_0000884850.1"/>
    </source>
</evidence>
<reference evidence="2" key="1">
    <citation type="submission" date="2016-11" db="UniProtKB">
        <authorList>
            <consortium name="WormBaseParasite"/>
        </authorList>
    </citation>
    <scope>IDENTIFICATION</scope>
    <source>
        <strain evidence="2">KR3021</strain>
    </source>
</reference>
<dbReference type="WBParaSite" id="RSKR_0000884850.1">
    <property type="protein sequence ID" value="RSKR_0000884850.1"/>
    <property type="gene ID" value="RSKR_0000884850"/>
</dbReference>
<accession>A0AC35U817</accession>
<organism evidence="1 2">
    <name type="scientific">Rhabditophanes sp. KR3021</name>
    <dbReference type="NCBI Taxonomy" id="114890"/>
    <lineage>
        <taxon>Eukaryota</taxon>
        <taxon>Metazoa</taxon>
        <taxon>Ecdysozoa</taxon>
        <taxon>Nematoda</taxon>
        <taxon>Chromadorea</taxon>
        <taxon>Rhabditida</taxon>
        <taxon>Tylenchina</taxon>
        <taxon>Panagrolaimomorpha</taxon>
        <taxon>Strongyloidoidea</taxon>
        <taxon>Alloionematidae</taxon>
        <taxon>Rhabditophanes</taxon>
    </lineage>
</organism>
<evidence type="ECO:0000313" key="1">
    <source>
        <dbReference type="Proteomes" id="UP000095286"/>
    </source>
</evidence>
<protein>
    <submittedName>
        <fullName evidence="2">Choline transporter-like protein</fullName>
    </submittedName>
</protein>
<dbReference type="Proteomes" id="UP000095286">
    <property type="component" value="Unplaced"/>
</dbReference>
<name>A0AC35U817_9BILA</name>
<proteinExistence type="predicted"/>
<sequence length="498" mass="56746">MVDSNKNKNDDDLFKEKSEVLMDSNNIILNVERVKTDEKGTKIFVACFWVWIIYYLFLICNTAIRTNNIKFVATIYDGQLKTDPIFIYFTVAWFLYVAVWISFVYICALRYFGTVIIHTTINLIMLGCIYGFGLIFYFSLIIEDDDDQRVAMIIATVLSVVILIIIGVYLKSQSVIKMAVELIGHVGLFSDQMLKIMIFPIVPSFAYIAISIIWLNVAAMTRIAFDNAVLTFILQSFNTFVCFWITCIIESLYDLVIAGSFATLYFNKSKAPEKIIRLSFWRSIKFHMGTVCCGSLSIATFKYIRTFLLVTQCIIKLIEKYLKMPAYSFFECCFYILDNFLVYMEKNAFVITAIHGTDFWTSANKSNSLISSNKSQYFPFKEIMETSLFCARVGIAGVCGVCTFVFTTVQFKTAVVDAEGNSPDVLLPCFAVSIGAYYIAALFIDVFEFGARTVYLCYLEDCQLNDGSPEKPFFMDEKLASIFGRDIKLDNDSKEPLV</sequence>